<proteinExistence type="predicted"/>
<dbReference type="Pfam" id="PF09560">
    <property type="entry name" value="Spore_YunB"/>
    <property type="match status" value="1"/>
</dbReference>
<name>A0A923SL01_9FIRM</name>
<reference evidence="1" key="1">
    <citation type="submission" date="2020-08" db="EMBL/GenBank/DDBJ databases">
        <authorList>
            <person name="Liu C."/>
            <person name="Sun Q."/>
        </authorList>
    </citation>
    <scope>NUCLEOTIDE SEQUENCE</scope>
    <source>
        <strain evidence="1">BX16</strain>
    </source>
</reference>
<gene>
    <name evidence="1" type="primary">yunB</name>
    <name evidence="1" type="ORF">H8876_01525</name>
</gene>
<comment type="caution">
    <text evidence="1">The sequence shown here is derived from an EMBL/GenBank/DDBJ whole genome shotgun (WGS) entry which is preliminary data.</text>
</comment>
<dbReference type="InterPro" id="IPR014197">
    <property type="entry name" value="Sporulation_prot_YunB"/>
</dbReference>
<dbReference type="RefSeq" id="WP_249286253.1">
    <property type="nucleotide sequence ID" value="NZ_JACRWC010000029.1"/>
</dbReference>
<dbReference type="AlphaFoldDB" id="A0A923SL01"/>
<accession>A0A923SL01</accession>
<evidence type="ECO:0000313" key="2">
    <source>
        <dbReference type="Proteomes" id="UP000644115"/>
    </source>
</evidence>
<organism evidence="1 2">
    <name type="scientific">Lentihominibacter faecis</name>
    <dbReference type="NCBI Taxonomy" id="2764712"/>
    <lineage>
        <taxon>Bacteria</taxon>
        <taxon>Bacillati</taxon>
        <taxon>Bacillota</taxon>
        <taxon>Clostridia</taxon>
        <taxon>Peptostreptococcales</taxon>
        <taxon>Anaerovoracaceae</taxon>
        <taxon>Lentihominibacter</taxon>
    </lineage>
</organism>
<dbReference type="NCBIfam" id="TIGR02832">
    <property type="entry name" value="spo_yunB"/>
    <property type="match status" value="1"/>
</dbReference>
<sequence>MKSYRAVRRKRRCSHRKLLLVVLLTLTAGGAVAFAGFIKLTLEPNMEELAKIRAEVLVSRTVTRVLTEQFQKDTYKDELFTVTKDDEGNMSMVQADSAKINLLMSQISARLQESFQNMKKEEFSVPAGALLGSRFLSQTGPQVGITVIPLSVSAMDFKTEFETQGINQTKYKIYIVLTCRIKMAAPFSTRVFKTNSTILIAEAVILGKVPDSYVVVPQDDILDALD</sequence>
<protein>
    <submittedName>
        <fullName evidence="1">Sporulation protein YunB</fullName>
    </submittedName>
</protein>
<dbReference type="EMBL" id="JACRWC010000029">
    <property type="protein sequence ID" value="MBC5998703.1"/>
    <property type="molecule type" value="Genomic_DNA"/>
</dbReference>
<keyword evidence="2" id="KW-1185">Reference proteome</keyword>
<evidence type="ECO:0000313" key="1">
    <source>
        <dbReference type="EMBL" id="MBC5998703.1"/>
    </source>
</evidence>
<dbReference type="Proteomes" id="UP000644115">
    <property type="component" value="Unassembled WGS sequence"/>
</dbReference>